<keyword evidence="1" id="KW-0812">Transmembrane</keyword>
<geneLocation type="plasmid" evidence="2 3">
    <name>pASTE61-200</name>
</geneLocation>
<evidence type="ECO:0000313" key="2">
    <source>
        <dbReference type="EMBL" id="AMJ76704.1"/>
    </source>
</evidence>
<keyword evidence="3" id="KW-1185">Reference proteome</keyword>
<evidence type="ECO:0000256" key="1">
    <source>
        <dbReference type="SAM" id="Phobius"/>
    </source>
</evidence>
<sequence>MPMKKHTRRVFSLRKAVMIMLFSVPIVAFGYFMASHIEDEVRFHQTKAQLEDMALVDDSDEVQFFSAYVRDCYNQPGDDFALEGCVAKYVDENPHQLGYQRLEKMTDKLNFSVLSHRFNHNKFTFDPTKRN</sequence>
<organism evidence="2 3">
    <name type="scientific">Alteromonas stellipolaris</name>
    <dbReference type="NCBI Taxonomy" id="233316"/>
    <lineage>
        <taxon>Bacteria</taxon>
        <taxon>Pseudomonadati</taxon>
        <taxon>Pseudomonadota</taxon>
        <taxon>Gammaproteobacteria</taxon>
        <taxon>Alteromonadales</taxon>
        <taxon>Alteromonadaceae</taxon>
        <taxon>Alteromonas/Salinimonas group</taxon>
        <taxon>Alteromonas</taxon>
    </lineage>
</organism>
<feature type="transmembrane region" description="Helical" evidence="1">
    <location>
        <begin position="12"/>
        <end position="34"/>
    </location>
</feature>
<proteinExistence type="predicted"/>
<accession>A0ABN4LRU4</accession>
<name>A0ABN4LRU4_9ALTE</name>
<dbReference type="Proteomes" id="UP000056750">
    <property type="component" value="Plasmid pASTE61-200"/>
</dbReference>
<keyword evidence="1" id="KW-1133">Transmembrane helix</keyword>
<gene>
    <name evidence="2" type="ORF">AVL57_00760</name>
</gene>
<keyword evidence="2" id="KW-0614">Plasmid</keyword>
<protein>
    <submittedName>
        <fullName evidence="2">Uncharacterized protein</fullName>
    </submittedName>
</protein>
<dbReference type="EMBL" id="CP013927">
    <property type="protein sequence ID" value="AMJ76704.1"/>
    <property type="molecule type" value="Genomic_DNA"/>
</dbReference>
<evidence type="ECO:0000313" key="3">
    <source>
        <dbReference type="Proteomes" id="UP000056750"/>
    </source>
</evidence>
<keyword evidence="1" id="KW-0472">Membrane</keyword>
<reference evidence="2 3" key="1">
    <citation type="submission" date="2015-12" db="EMBL/GenBank/DDBJ databases">
        <title>Intraspecies pangenome expansion in the marine bacterium Alteromonas.</title>
        <authorList>
            <person name="Lopez-Perez M."/>
            <person name="Rodriguez-Valera F."/>
        </authorList>
    </citation>
    <scope>NUCLEOTIDE SEQUENCE [LARGE SCALE GENOMIC DNA]</scope>
    <source>
        <strain evidence="2 3">LMG 21861</strain>
        <plasmid evidence="2 3">pASTE61-200</plasmid>
    </source>
</reference>